<keyword evidence="1" id="KW-0812">Transmembrane</keyword>
<evidence type="ECO:0000256" key="1">
    <source>
        <dbReference type="SAM" id="Phobius"/>
    </source>
</evidence>
<keyword evidence="1" id="KW-1133">Transmembrane helix</keyword>
<dbReference type="PANTHER" id="PTHR35394">
    <property type="entry name" value="DUF3176 DOMAIN-CONTAINING PROTEIN"/>
    <property type="match status" value="1"/>
</dbReference>
<keyword evidence="1" id="KW-0472">Membrane</keyword>
<comment type="caution">
    <text evidence="2">The sequence shown here is derived from an EMBL/GenBank/DDBJ whole genome shotgun (WGS) entry which is preliminary data.</text>
</comment>
<organism evidence="2 3">
    <name type="scientific">Fusarium torreyae</name>
    <dbReference type="NCBI Taxonomy" id="1237075"/>
    <lineage>
        <taxon>Eukaryota</taxon>
        <taxon>Fungi</taxon>
        <taxon>Dikarya</taxon>
        <taxon>Ascomycota</taxon>
        <taxon>Pezizomycotina</taxon>
        <taxon>Sordariomycetes</taxon>
        <taxon>Hypocreomycetidae</taxon>
        <taxon>Hypocreales</taxon>
        <taxon>Nectriaceae</taxon>
        <taxon>Fusarium</taxon>
    </lineage>
</organism>
<name>A0A9W8SB07_9HYPO</name>
<dbReference type="PANTHER" id="PTHR35394:SF5">
    <property type="entry name" value="DUF3176 DOMAIN-CONTAINING PROTEIN"/>
    <property type="match status" value="1"/>
</dbReference>
<dbReference type="AlphaFoldDB" id="A0A9W8SB07"/>
<evidence type="ECO:0000313" key="2">
    <source>
        <dbReference type="EMBL" id="KAJ4268979.1"/>
    </source>
</evidence>
<keyword evidence="3" id="KW-1185">Reference proteome</keyword>
<proteinExistence type="predicted"/>
<evidence type="ECO:0000313" key="3">
    <source>
        <dbReference type="Proteomes" id="UP001152049"/>
    </source>
</evidence>
<dbReference type="EMBL" id="JAOQAZ010000003">
    <property type="protein sequence ID" value="KAJ4268979.1"/>
    <property type="molecule type" value="Genomic_DNA"/>
</dbReference>
<protein>
    <submittedName>
        <fullName evidence="2">Uncharacterized protein</fullName>
    </submittedName>
</protein>
<sequence length="133" mass="14644">MFQSEYVYGNYDGKNPGLSAALAGGVDLQGAFDSMATRPNMQLATGFRVETEIFVLIRWWWLIGPGLLELAALIFAVCTIVGNTRKRKVPLWKSSALVLLACRHDADAGQIQGEFKDVKDLKKVAKVSKAQLE</sequence>
<feature type="transmembrane region" description="Helical" evidence="1">
    <location>
        <begin position="59"/>
        <end position="82"/>
    </location>
</feature>
<gene>
    <name evidence="2" type="ORF">NW762_003050</name>
</gene>
<dbReference type="Proteomes" id="UP001152049">
    <property type="component" value="Unassembled WGS sequence"/>
</dbReference>
<dbReference type="OrthoDB" id="5376804at2759"/>
<accession>A0A9W8SB07</accession>
<reference evidence="2" key="1">
    <citation type="submission" date="2022-09" db="EMBL/GenBank/DDBJ databases">
        <title>Fusarium specimens isolated from Avocado Roots.</title>
        <authorList>
            <person name="Stajich J."/>
            <person name="Roper C."/>
            <person name="Heimlech-Rivalta G."/>
        </authorList>
    </citation>
    <scope>NUCLEOTIDE SEQUENCE</scope>
    <source>
        <strain evidence="2">CF00136</strain>
    </source>
</reference>